<feature type="transmembrane region" description="Helical" evidence="1">
    <location>
        <begin position="13"/>
        <end position="37"/>
    </location>
</feature>
<evidence type="ECO:0008006" key="4">
    <source>
        <dbReference type="Google" id="ProtNLM"/>
    </source>
</evidence>
<dbReference type="Gene3D" id="2.120.10.30">
    <property type="entry name" value="TolB, C-terminal domain"/>
    <property type="match status" value="1"/>
</dbReference>
<dbReference type="InterPro" id="IPR051288">
    <property type="entry name" value="Serum_paraoxonase/arylesterase"/>
</dbReference>
<keyword evidence="1" id="KW-0472">Membrane</keyword>
<protein>
    <recommendedName>
        <fullName evidence="4">SMP-30/Gluconolactonase/LRE-like region domain-containing protein</fullName>
    </recommendedName>
</protein>
<accession>A0A9W9KPA3</accession>
<evidence type="ECO:0000256" key="1">
    <source>
        <dbReference type="SAM" id="Phobius"/>
    </source>
</evidence>
<evidence type="ECO:0000313" key="3">
    <source>
        <dbReference type="Proteomes" id="UP001149165"/>
    </source>
</evidence>
<dbReference type="PANTHER" id="PTHR11799">
    <property type="entry name" value="PARAOXONASE"/>
    <property type="match status" value="1"/>
</dbReference>
<keyword evidence="1" id="KW-1133">Transmembrane helix</keyword>
<proteinExistence type="predicted"/>
<dbReference type="PANTHER" id="PTHR11799:SF20">
    <property type="entry name" value="SMP-30_GLUCONOLACTONASE_LRE-LIKE REGION DOMAIN-CONTAINING PROTEIN"/>
    <property type="match status" value="1"/>
</dbReference>
<reference evidence="2" key="2">
    <citation type="journal article" date="2023" name="IMA Fungus">
        <title>Comparative genomic study of the Penicillium genus elucidates a diverse pangenome and 15 lateral gene transfer events.</title>
        <authorList>
            <person name="Petersen C."/>
            <person name="Sorensen T."/>
            <person name="Nielsen M.R."/>
            <person name="Sondergaard T.E."/>
            <person name="Sorensen J.L."/>
            <person name="Fitzpatrick D.A."/>
            <person name="Frisvad J.C."/>
            <person name="Nielsen K.L."/>
        </authorList>
    </citation>
    <scope>NUCLEOTIDE SEQUENCE</scope>
    <source>
        <strain evidence="2">IBT 30069</strain>
    </source>
</reference>
<evidence type="ECO:0000313" key="2">
    <source>
        <dbReference type="EMBL" id="KAJ5113355.1"/>
    </source>
</evidence>
<dbReference type="AlphaFoldDB" id="A0A9W9KPA3"/>
<gene>
    <name evidence="2" type="ORF">N7456_001889</name>
</gene>
<comment type="caution">
    <text evidence="2">The sequence shown here is derived from an EMBL/GenBank/DDBJ whole genome shotgun (WGS) entry which is preliminary data.</text>
</comment>
<keyword evidence="3" id="KW-1185">Reference proteome</keyword>
<dbReference type="OrthoDB" id="5307922at2759"/>
<dbReference type="InterPro" id="IPR011042">
    <property type="entry name" value="6-blade_b-propeller_TolB-like"/>
</dbReference>
<dbReference type="SUPFAM" id="SSF63829">
    <property type="entry name" value="Calcium-dependent phosphotriesterase"/>
    <property type="match status" value="1"/>
</dbReference>
<dbReference type="Proteomes" id="UP001149165">
    <property type="component" value="Unassembled WGS sequence"/>
</dbReference>
<organism evidence="2 3">
    <name type="scientific">Penicillium angulare</name>
    <dbReference type="NCBI Taxonomy" id="116970"/>
    <lineage>
        <taxon>Eukaryota</taxon>
        <taxon>Fungi</taxon>
        <taxon>Dikarya</taxon>
        <taxon>Ascomycota</taxon>
        <taxon>Pezizomycotina</taxon>
        <taxon>Eurotiomycetes</taxon>
        <taxon>Eurotiomycetidae</taxon>
        <taxon>Eurotiales</taxon>
        <taxon>Aspergillaceae</taxon>
        <taxon>Penicillium</taxon>
    </lineage>
</organism>
<reference evidence="2" key="1">
    <citation type="submission" date="2022-11" db="EMBL/GenBank/DDBJ databases">
        <authorList>
            <person name="Petersen C."/>
        </authorList>
    </citation>
    <scope>NUCLEOTIDE SEQUENCE</scope>
    <source>
        <strain evidence="2">IBT 30069</strain>
    </source>
</reference>
<name>A0A9W9KPA3_9EURO</name>
<sequence length="409" mass="45164">MASRLQGFWSSRLLFWAALVLVFSIFYNHFLHTILFVTFGIGRQIQPIEDFPYACSRVYHPLLEACEDMWLDHHDRKLYAACTTVESRQGWTPGGNKYNVSARSLTDHIAVFDIDDMDLESGLLSPRQLKISGYPGSLDLHGFDVHHIESTTRFWLINHKPFVDPVTGELLDAWTVGANSTIEIFDLDKATETLHYVKTISSDAIISPNNLAVDADGVGIVITNDHSGKTGTFRDFDPLYGSGSLAYCRSDLGECHIADTKGRGPNGIARSRDGLYYISQASAGLLTVHQLQNGQLKKVDTIPVGYGIDNLSFDEDGVLIAAAIPDAIAILKNFQHPHDVVAPSTILSISPKKVDGKWEISKAIEDSLGEKLPFSTIAVHDTRKGRMFAAGLFAPFITICEKQDIPKSK</sequence>
<keyword evidence="1" id="KW-0812">Transmembrane</keyword>
<dbReference type="EMBL" id="JAPQKH010000002">
    <property type="protein sequence ID" value="KAJ5113355.1"/>
    <property type="molecule type" value="Genomic_DNA"/>
</dbReference>